<dbReference type="EMBL" id="FLRB01000015">
    <property type="protein sequence ID" value="SBT22158.1"/>
    <property type="molecule type" value="Genomic_DNA"/>
</dbReference>
<keyword evidence="1" id="KW-0812">Transmembrane</keyword>
<proteinExistence type="predicted"/>
<keyword evidence="4" id="KW-1185">Reference proteome</keyword>
<dbReference type="Proteomes" id="UP000092871">
    <property type="component" value="Unassembled WGS sequence"/>
</dbReference>
<reference evidence="2 5" key="2">
    <citation type="submission" date="2016-06" db="EMBL/GenBank/DDBJ databases">
        <authorList>
            <person name="Kjaerup R.B."/>
            <person name="Dalgaard T.S."/>
            <person name="Juul-Madsen H.R."/>
        </authorList>
    </citation>
    <scope>NUCLEOTIDE SEQUENCE [LARGE SCALE GENOMIC DNA]</scope>
    <source>
        <strain evidence="2 5">CECT 5115</strain>
    </source>
</reference>
<reference evidence="3 4" key="1">
    <citation type="submission" date="2016-06" db="EMBL/GenBank/DDBJ databases">
        <authorList>
            <person name="Rodrigo-Torres L."/>
            <person name="Arahal D.R."/>
        </authorList>
    </citation>
    <scope>NUCLEOTIDE SEQUENCE [LARGE SCALE GENOMIC DNA]</scope>
    <source>
        <strain evidence="3 4">CECT 5116</strain>
    </source>
</reference>
<evidence type="ECO:0000256" key="1">
    <source>
        <dbReference type="SAM" id="Phobius"/>
    </source>
</evidence>
<gene>
    <name evidence="2" type="ORF">MGA5115_00977</name>
    <name evidence="3" type="ORF">MGA5116_02771</name>
</gene>
<accession>A0A1C3JNW6</accession>
<dbReference type="AlphaFoldDB" id="A0A1C3JNW6"/>
<dbReference type="OrthoDB" id="5405464at2"/>
<sequence>MNLDDIPMSPHDDQAKRDALIGYVFMLLGLFTGIFWIIGAVWAMAKTRDAQGSIFYDHFRNITGIFWWGLGISLIGFILAIFFIGYLLLLGIWIWSIVKLVKGILRLTNDLPYHDAA</sequence>
<evidence type="ECO:0000313" key="3">
    <source>
        <dbReference type="EMBL" id="SBT22158.1"/>
    </source>
</evidence>
<dbReference type="Proteomes" id="UP000092840">
    <property type="component" value="Unassembled WGS sequence"/>
</dbReference>
<protein>
    <submittedName>
        <fullName evidence="2">Uncharacterized protein</fullName>
    </submittedName>
</protein>
<feature type="transmembrane region" description="Helical" evidence="1">
    <location>
        <begin position="65"/>
        <end position="98"/>
    </location>
</feature>
<keyword evidence="1" id="KW-0472">Membrane</keyword>
<keyword evidence="1" id="KW-1133">Transmembrane helix</keyword>
<dbReference type="EMBL" id="FLRA01000005">
    <property type="protein sequence ID" value="SBT16891.1"/>
    <property type="molecule type" value="Genomic_DNA"/>
</dbReference>
<organism evidence="2 5">
    <name type="scientific">Marinomonas gallaica</name>
    <dbReference type="NCBI Taxonomy" id="1806667"/>
    <lineage>
        <taxon>Bacteria</taxon>
        <taxon>Pseudomonadati</taxon>
        <taxon>Pseudomonadota</taxon>
        <taxon>Gammaproteobacteria</taxon>
        <taxon>Oceanospirillales</taxon>
        <taxon>Oceanospirillaceae</taxon>
        <taxon>Marinomonas</taxon>
    </lineage>
</organism>
<evidence type="ECO:0000313" key="5">
    <source>
        <dbReference type="Proteomes" id="UP000092871"/>
    </source>
</evidence>
<name>A0A1C3JNW6_9GAMM</name>
<evidence type="ECO:0000313" key="4">
    <source>
        <dbReference type="Proteomes" id="UP000092840"/>
    </source>
</evidence>
<feature type="transmembrane region" description="Helical" evidence="1">
    <location>
        <begin position="20"/>
        <end position="45"/>
    </location>
</feature>
<dbReference type="RefSeq" id="WP_067032784.1">
    <property type="nucleotide sequence ID" value="NZ_CP187511.1"/>
</dbReference>
<evidence type="ECO:0000313" key="2">
    <source>
        <dbReference type="EMBL" id="SBT16891.1"/>
    </source>
</evidence>